<dbReference type="SUPFAM" id="SSF51161">
    <property type="entry name" value="Trimeric LpxA-like enzymes"/>
    <property type="match status" value="1"/>
</dbReference>
<evidence type="ECO:0000313" key="11">
    <source>
        <dbReference type="EMBL" id="KKP70286.1"/>
    </source>
</evidence>
<protein>
    <submittedName>
        <fullName evidence="11">Glucose-1-phosphate thymidylyltransferase</fullName>
    </submittedName>
</protein>
<dbReference type="Gene3D" id="2.160.10.10">
    <property type="entry name" value="Hexapeptide repeat proteins"/>
    <property type="match status" value="1"/>
</dbReference>
<evidence type="ECO:0000256" key="5">
    <source>
        <dbReference type="ARBA" id="ARBA00023268"/>
    </source>
</evidence>
<feature type="domain" description="Mannose-1-phosphate guanyltransferase C-terminal" evidence="10">
    <location>
        <begin position="249"/>
        <end position="330"/>
    </location>
</feature>
<evidence type="ECO:0000259" key="10">
    <source>
        <dbReference type="Pfam" id="PF25087"/>
    </source>
</evidence>
<keyword evidence="4" id="KW-0548">Nucleotidyltransferase</keyword>
<organism evidence="11 12">
    <name type="scientific">candidate division CPR3 bacterium GW2011_GWF2_35_18</name>
    <dbReference type="NCBI Taxonomy" id="1618350"/>
    <lineage>
        <taxon>Bacteria</taxon>
        <taxon>Bacteria division CPR3</taxon>
    </lineage>
</organism>
<keyword evidence="5" id="KW-0511">Multifunctional enzyme</keyword>
<dbReference type="Proteomes" id="UP000034581">
    <property type="component" value="Unassembled WGS sequence"/>
</dbReference>
<proteinExistence type="predicted"/>
<evidence type="ECO:0000256" key="4">
    <source>
        <dbReference type="ARBA" id="ARBA00022695"/>
    </source>
</evidence>
<dbReference type="InterPro" id="IPR005835">
    <property type="entry name" value="NTP_transferase_dom"/>
</dbReference>
<comment type="catalytic activity">
    <reaction evidence="7">
        <text>alpha-D-glucosamine 1-phosphate + acetyl-CoA = N-acetyl-alpha-D-glucosamine 1-phosphate + CoA + H(+)</text>
        <dbReference type="Rhea" id="RHEA:13725"/>
        <dbReference type="ChEBI" id="CHEBI:15378"/>
        <dbReference type="ChEBI" id="CHEBI:57287"/>
        <dbReference type="ChEBI" id="CHEBI:57288"/>
        <dbReference type="ChEBI" id="CHEBI:57776"/>
        <dbReference type="ChEBI" id="CHEBI:58516"/>
        <dbReference type="EC" id="2.3.1.157"/>
    </reaction>
</comment>
<comment type="caution">
    <text evidence="11">The sequence shown here is derived from an EMBL/GenBank/DDBJ whole genome shotgun (WGS) entry which is preliminary data.</text>
</comment>
<dbReference type="STRING" id="1618350.UR67_C0001G0195"/>
<evidence type="ECO:0000313" key="12">
    <source>
        <dbReference type="Proteomes" id="UP000034581"/>
    </source>
</evidence>
<comment type="pathway">
    <text evidence="1">Nucleotide-sugar biosynthesis; UDP-N-acetyl-alpha-D-glucosamine biosynthesis; N-acetyl-alpha-D-glucosamine 1-phosphate from alpha-D-glucosamine 6-phosphate (route II): step 2/2.</text>
</comment>
<evidence type="ECO:0000256" key="7">
    <source>
        <dbReference type="ARBA" id="ARBA00048247"/>
    </source>
</evidence>
<dbReference type="Gene3D" id="3.90.550.10">
    <property type="entry name" value="Spore Coat Polysaccharide Biosynthesis Protein SpsA, Chain A"/>
    <property type="match status" value="1"/>
</dbReference>
<dbReference type="InterPro" id="IPR050065">
    <property type="entry name" value="GlmU-like"/>
</dbReference>
<comment type="pathway">
    <text evidence="2">Nucleotide-sugar biosynthesis; UDP-N-acetyl-alpha-D-glucosamine biosynthesis; UDP-N-acetyl-alpha-D-glucosamine from N-acetyl-alpha-D-glucosamine 1-phosphate: step 1/1.</text>
</comment>
<sequence length="441" mass="49548">MTEKPVALLLAGGKSTRFWPLSEKNTYTYLGKNLVERHIETLKRLGFRDLIVVSSDKVFDWLVSNSERFSDFNINYVKQKEGINGMAGAVLSAVENYRTHFNGRSLYILNCNDIYDDVVHENMMEKFENRADVDVFVAGYEIKKYLPLGYFIFESGKIVGIKEKPGEDKMPSNLANLVAHLFRNPEKFLLKIEKIAKDKSNKDDIYEVALDLLFKEQGAEVVAYNGRWEILKYPWHVLSVMDYFLSEIRNTLIDPSAEVSDKAIISDKVIIAEGVKIMEGAKIVGPCYIGKNTVIGNNTMVRDSMVGENCVIGFGSEVTRSYLGDEIWLHTNYIGDSILEENISLGSGAVTGNLRLDEQSIFVTVKEEKINSNRNKLGMIVGTDVRFGVNSAIMPGVKIGSGSFVGPGVILAKDLPENKICLVKQEHLIKDNKNKIIKRKH</sequence>
<comment type="catalytic activity">
    <reaction evidence="8">
        <text>N-acetyl-alpha-D-glucosamine 1-phosphate + UTP + H(+) = UDP-N-acetyl-alpha-D-glucosamine + diphosphate</text>
        <dbReference type="Rhea" id="RHEA:13509"/>
        <dbReference type="ChEBI" id="CHEBI:15378"/>
        <dbReference type="ChEBI" id="CHEBI:33019"/>
        <dbReference type="ChEBI" id="CHEBI:46398"/>
        <dbReference type="ChEBI" id="CHEBI:57705"/>
        <dbReference type="ChEBI" id="CHEBI:57776"/>
        <dbReference type="EC" id="2.7.7.23"/>
    </reaction>
</comment>
<dbReference type="Pfam" id="PF25087">
    <property type="entry name" value="GMPPB_C"/>
    <property type="match status" value="1"/>
</dbReference>
<evidence type="ECO:0000256" key="8">
    <source>
        <dbReference type="ARBA" id="ARBA00048493"/>
    </source>
</evidence>
<dbReference type="Pfam" id="PF00483">
    <property type="entry name" value="NTP_transferase"/>
    <property type="match status" value="1"/>
</dbReference>
<dbReference type="SUPFAM" id="SSF53448">
    <property type="entry name" value="Nucleotide-diphospho-sugar transferases"/>
    <property type="match status" value="1"/>
</dbReference>
<dbReference type="AlphaFoldDB" id="A0A0G0C2K1"/>
<feature type="domain" description="Nucleotidyl transferase" evidence="9">
    <location>
        <begin position="7"/>
        <end position="228"/>
    </location>
</feature>
<accession>A0A0G0C2K1</accession>
<gene>
    <name evidence="11" type="ORF">UR67_C0001G0195</name>
</gene>
<evidence type="ECO:0000259" key="9">
    <source>
        <dbReference type="Pfam" id="PF00483"/>
    </source>
</evidence>
<evidence type="ECO:0000256" key="3">
    <source>
        <dbReference type="ARBA" id="ARBA00022679"/>
    </source>
</evidence>
<dbReference type="GO" id="GO:0019134">
    <property type="term" value="F:glucosamine-1-phosphate N-acetyltransferase activity"/>
    <property type="evidence" value="ECO:0007669"/>
    <property type="project" value="UniProtKB-EC"/>
</dbReference>
<name>A0A0G0C2K1_UNCC3</name>
<dbReference type="EMBL" id="LBQB01000001">
    <property type="protein sequence ID" value="KKP70286.1"/>
    <property type="molecule type" value="Genomic_DNA"/>
</dbReference>
<evidence type="ECO:0000256" key="1">
    <source>
        <dbReference type="ARBA" id="ARBA00005166"/>
    </source>
</evidence>
<dbReference type="InterPro" id="IPR056729">
    <property type="entry name" value="GMPPB_C"/>
</dbReference>
<dbReference type="GO" id="GO:0003977">
    <property type="term" value="F:UDP-N-acetylglucosamine diphosphorylase activity"/>
    <property type="evidence" value="ECO:0007669"/>
    <property type="project" value="UniProtKB-EC"/>
</dbReference>
<dbReference type="PANTHER" id="PTHR43584:SF8">
    <property type="entry name" value="N-ACETYLMURAMATE ALPHA-1-PHOSPHATE URIDYLYLTRANSFERASE"/>
    <property type="match status" value="1"/>
</dbReference>
<keyword evidence="6" id="KW-0012">Acyltransferase</keyword>
<evidence type="ECO:0000256" key="2">
    <source>
        <dbReference type="ARBA" id="ARBA00005208"/>
    </source>
</evidence>
<dbReference type="InterPro" id="IPR029044">
    <property type="entry name" value="Nucleotide-diphossugar_trans"/>
</dbReference>
<reference evidence="11 12" key="1">
    <citation type="journal article" date="2015" name="Nature">
        <title>rRNA introns, odd ribosomes, and small enigmatic genomes across a large radiation of phyla.</title>
        <authorList>
            <person name="Brown C.T."/>
            <person name="Hug L.A."/>
            <person name="Thomas B.C."/>
            <person name="Sharon I."/>
            <person name="Castelle C.J."/>
            <person name="Singh A."/>
            <person name="Wilkins M.J."/>
            <person name="Williams K.H."/>
            <person name="Banfield J.F."/>
        </authorList>
    </citation>
    <scope>NUCLEOTIDE SEQUENCE [LARGE SCALE GENOMIC DNA]</scope>
</reference>
<keyword evidence="3 11" id="KW-0808">Transferase</keyword>
<dbReference type="InterPro" id="IPR011004">
    <property type="entry name" value="Trimer_LpxA-like_sf"/>
</dbReference>
<dbReference type="PANTHER" id="PTHR43584">
    <property type="entry name" value="NUCLEOTIDYL TRANSFERASE"/>
    <property type="match status" value="1"/>
</dbReference>
<evidence type="ECO:0000256" key="6">
    <source>
        <dbReference type="ARBA" id="ARBA00023315"/>
    </source>
</evidence>